<dbReference type="eggNOG" id="COG4232">
    <property type="taxonomic scope" value="Bacteria"/>
</dbReference>
<evidence type="ECO:0000313" key="8">
    <source>
        <dbReference type="EMBL" id="AHY48362.1"/>
    </source>
</evidence>
<organism evidence="8 10">
    <name type="scientific">Rubrobacter radiotolerans</name>
    <name type="common">Arthrobacter radiotolerans</name>
    <dbReference type="NCBI Taxonomy" id="42256"/>
    <lineage>
        <taxon>Bacteria</taxon>
        <taxon>Bacillati</taxon>
        <taxon>Actinomycetota</taxon>
        <taxon>Rubrobacteria</taxon>
        <taxon>Rubrobacterales</taxon>
        <taxon>Rubrobacteraceae</taxon>
        <taxon>Rubrobacter</taxon>
    </lineage>
</organism>
<dbReference type="Proteomes" id="UP000025229">
    <property type="component" value="Plasmid 2"/>
</dbReference>
<feature type="transmembrane region" description="Helical" evidence="6">
    <location>
        <begin position="229"/>
        <end position="247"/>
    </location>
</feature>
<dbReference type="PANTHER" id="PTHR31272:SF9">
    <property type="entry name" value="BLL1027 PROTEIN"/>
    <property type="match status" value="1"/>
</dbReference>
<evidence type="ECO:0000313" key="10">
    <source>
        <dbReference type="Proteomes" id="UP000025229"/>
    </source>
</evidence>
<dbReference type="InterPro" id="IPR051790">
    <property type="entry name" value="Cytochrome_c-biogenesis_DsbD"/>
</dbReference>
<reference evidence="8 10" key="1">
    <citation type="submission" date="2014-03" db="EMBL/GenBank/DDBJ databases">
        <title>Complete genome sequence of the Radio-Resistant Rubrobacter radiotolerans RSPS-4.</title>
        <authorList>
            <person name="Egas C.C."/>
            <person name="Barroso C.C."/>
            <person name="Froufe H.J.C."/>
            <person name="Pacheco J.J."/>
            <person name="Albuquerque L.L."/>
            <person name="da Costa M.M.S."/>
        </authorList>
    </citation>
    <scope>NUCLEOTIDE SEQUENCE [LARGE SCALE GENOMIC DNA]</scope>
    <source>
        <strain evidence="8 10">RSPS-4</strain>
        <plasmid evidence="8 10">2</plasmid>
    </source>
</reference>
<comment type="subcellular location">
    <subcellularLocation>
        <location evidence="1">Membrane</location>
        <topology evidence="1">Multi-pass membrane protein</topology>
    </subcellularLocation>
</comment>
<reference evidence="9" key="2">
    <citation type="submission" date="2023-11" db="EMBL/GenBank/DDBJ databases">
        <title>MicrobeMod: A computational toolkit for identifying prokaryotic methylation and restriction-modification with nanopore sequencing.</title>
        <authorList>
            <person name="Crits-Christoph A."/>
            <person name="Kang S.C."/>
            <person name="Lee H."/>
            <person name="Ostrov N."/>
        </authorList>
    </citation>
    <scope>NUCLEOTIDE SEQUENCE</scope>
    <source>
        <strain evidence="9">ATCC 51242</strain>
    </source>
</reference>
<keyword evidence="4 6" id="KW-1133">Transmembrane helix</keyword>
<dbReference type="RefSeq" id="WP_041339161.1">
    <property type="nucleotide sequence ID" value="NZ_CP007516.1"/>
</dbReference>
<dbReference type="PANTHER" id="PTHR31272">
    <property type="entry name" value="CYTOCHROME C-TYPE BIOGENESIS PROTEIN HI_1454-RELATED"/>
    <property type="match status" value="1"/>
</dbReference>
<keyword evidence="8" id="KW-0614">Plasmid</keyword>
<evidence type="ECO:0000259" key="7">
    <source>
        <dbReference type="Pfam" id="PF02683"/>
    </source>
</evidence>
<keyword evidence="5 6" id="KW-0472">Membrane</keyword>
<sequence>MEELGYWLLDVIGAFLTWAEPYLTRGVEIIESGSPFVALITVPAGVALGLTPASYPMVPAVVGYAAGGRTSARRRAALSLAFSGGIITVYALLGIVFATLGLTLMALLNRSIWLPFAVLAPFFWIMGLRLLGVLRFGMFTLRTPDPERARGGGMLGAYLLGLPFGLAGCPSCALVLPSVLIAIAASGSPITGLLAMGGLGIGQGIVLVAAGTFIGGLAQIKRLVPYRIFVEKTLGLILILCAAYFTWRALIWL</sequence>
<feature type="transmembrane region" description="Helical" evidence="6">
    <location>
        <begin position="155"/>
        <end position="184"/>
    </location>
</feature>
<dbReference type="Proteomes" id="UP001281130">
    <property type="component" value="Unassembled WGS sequence"/>
</dbReference>
<gene>
    <name evidence="8" type="ORF">RradSPS_3079</name>
    <name evidence="9" type="ORF">SIL72_15835</name>
</gene>
<keyword evidence="3 6" id="KW-0812">Transmembrane</keyword>
<dbReference type="Pfam" id="PF02683">
    <property type="entry name" value="DsbD_TM"/>
    <property type="match status" value="1"/>
</dbReference>
<feature type="transmembrane region" description="Helical" evidence="6">
    <location>
        <begin position="76"/>
        <end position="100"/>
    </location>
</feature>
<evidence type="ECO:0000256" key="4">
    <source>
        <dbReference type="ARBA" id="ARBA00022989"/>
    </source>
</evidence>
<name>A0A023X7E9_RUBRA</name>
<dbReference type="InterPro" id="IPR003834">
    <property type="entry name" value="Cyt_c_assmbl_TM_dom"/>
</dbReference>
<proteinExistence type="inferred from homology"/>
<evidence type="ECO:0000256" key="2">
    <source>
        <dbReference type="ARBA" id="ARBA00006143"/>
    </source>
</evidence>
<feature type="transmembrane region" description="Helical" evidence="6">
    <location>
        <begin position="112"/>
        <end position="134"/>
    </location>
</feature>
<dbReference type="EMBL" id="CP007516">
    <property type="protein sequence ID" value="AHY48362.1"/>
    <property type="molecule type" value="Genomic_DNA"/>
</dbReference>
<protein>
    <submittedName>
        <fullName evidence="8">Cytochrome C biogenesis protein transmembrane region</fullName>
    </submittedName>
    <submittedName>
        <fullName evidence="9">Cytochrome c biogenesis protein CcdA</fullName>
    </submittedName>
</protein>
<dbReference type="EMBL" id="JAWXXX010000003">
    <property type="protein sequence ID" value="MDX5895499.1"/>
    <property type="molecule type" value="Genomic_DNA"/>
</dbReference>
<dbReference type="OrthoDB" id="5244419at2"/>
<feature type="domain" description="Cytochrome C biogenesis protein transmembrane" evidence="7">
    <location>
        <begin position="41"/>
        <end position="247"/>
    </location>
</feature>
<evidence type="ECO:0000256" key="1">
    <source>
        <dbReference type="ARBA" id="ARBA00004141"/>
    </source>
</evidence>
<dbReference type="GO" id="GO:0017004">
    <property type="term" value="P:cytochrome complex assembly"/>
    <property type="evidence" value="ECO:0007669"/>
    <property type="project" value="InterPro"/>
</dbReference>
<comment type="similarity">
    <text evidence="2">Belongs to the DsbD family.</text>
</comment>
<dbReference type="HOGENOM" id="CLU_1000725_0_0_11"/>
<evidence type="ECO:0000256" key="5">
    <source>
        <dbReference type="ARBA" id="ARBA00023136"/>
    </source>
</evidence>
<dbReference type="KEGG" id="rrd:RradSPS_3079"/>
<dbReference type="AlphaFoldDB" id="A0A023X7E9"/>
<dbReference type="GO" id="GO:0016020">
    <property type="term" value="C:membrane"/>
    <property type="evidence" value="ECO:0007669"/>
    <property type="project" value="UniProtKB-SubCell"/>
</dbReference>
<evidence type="ECO:0000256" key="3">
    <source>
        <dbReference type="ARBA" id="ARBA00022692"/>
    </source>
</evidence>
<geneLocation type="plasmid" evidence="8">
    <name>2</name>
</geneLocation>
<keyword evidence="10" id="KW-1185">Reference proteome</keyword>
<evidence type="ECO:0000256" key="6">
    <source>
        <dbReference type="SAM" id="Phobius"/>
    </source>
</evidence>
<feature type="transmembrane region" description="Helical" evidence="6">
    <location>
        <begin position="190"/>
        <end position="217"/>
    </location>
</feature>
<evidence type="ECO:0000313" key="9">
    <source>
        <dbReference type="EMBL" id="MDX5895499.1"/>
    </source>
</evidence>
<accession>A0A023X7E9</accession>